<feature type="domain" description="Peptidase C14 caspase" evidence="3">
    <location>
        <begin position="24"/>
        <end position="164"/>
    </location>
</feature>
<evidence type="ECO:0000313" key="4">
    <source>
        <dbReference type="EMBL" id="KAJ7710533.1"/>
    </source>
</evidence>
<reference evidence="4" key="1">
    <citation type="submission" date="2023-03" db="EMBL/GenBank/DDBJ databases">
        <title>Massive genome expansion in bonnet fungi (Mycena s.s.) driven by repeated elements and novel gene families across ecological guilds.</title>
        <authorList>
            <consortium name="Lawrence Berkeley National Laboratory"/>
            <person name="Harder C.B."/>
            <person name="Miyauchi S."/>
            <person name="Viragh M."/>
            <person name="Kuo A."/>
            <person name="Thoen E."/>
            <person name="Andreopoulos B."/>
            <person name="Lu D."/>
            <person name="Skrede I."/>
            <person name="Drula E."/>
            <person name="Henrissat B."/>
            <person name="Morin E."/>
            <person name="Kohler A."/>
            <person name="Barry K."/>
            <person name="LaButti K."/>
            <person name="Morin E."/>
            <person name="Salamov A."/>
            <person name="Lipzen A."/>
            <person name="Mereny Z."/>
            <person name="Hegedus B."/>
            <person name="Baldrian P."/>
            <person name="Stursova M."/>
            <person name="Weitz H."/>
            <person name="Taylor A."/>
            <person name="Grigoriev I.V."/>
            <person name="Nagy L.G."/>
            <person name="Martin F."/>
            <person name="Kauserud H."/>
        </authorList>
    </citation>
    <scope>NUCLEOTIDE SEQUENCE</scope>
    <source>
        <strain evidence="4">CBHHK067</strain>
    </source>
</reference>
<feature type="region of interest" description="Disordered" evidence="2">
    <location>
        <begin position="237"/>
        <end position="257"/>
    </location>
</feature>
<protein>
    <submittedName>
        <fullName evidence="4">Caspase domain-containing protein</fullName>
    </submittedName>
</protein>
<dbReference type="InterPro" id="IPR050452">
    <property type="entry name" value="Metacaspase"/>
</dbReference>
<dbReference type="AlphaFoldDB" id="A0AAD7H2M7"/>
<dbReference type="PANTHER" id="PTHR48104">
    <property type="entry name" value="METACASPASE-4"/>
    <property type="match status" value="1"/>
</dbReference>
<proteinExistence type="inferred from homology"/>
<gene>
    <name evidence="4" type="ORF">B0H17DRAFT_1223653</name>
</gene>
<accession>A0AAD7H2M7</accession>
<dbReference type="Proteomes" id="UP001221757">
    <property type="component" value="Unassembled WGS sequence"/>
</dbReference>
<comment type="caution">
    <text evidence="4">The sequence shown here is derived from an EMBL/GenBank/DDBJ whole genome shotgun (WGS) entry which is preliminary data.</text>
</comment>
<dbReference type="Pfam" id="PF00656">
    <property type="entry name" value="Peptidase_C14"/>
    <property type="match status" value="1"/>
</dbReference>
<evidence type="ECO:0000256" key="2">
    <source>
        <dbReference type="SAM" id="MobiDB-lite"/>
    </source>
</evidence>
<sequence>MISQGPTVSKYSEASSSRLCRESKKKALLIGINSLSSPSADYGLLQGPHQDVVQMKNLLVQTYGYRDEDIQVLMDDGITGHVQPDRRNIVGSCINSSFYELLTWHLQMLSIRNLVTDTHKGDKLFFHYCGHTIQVPSRSNTEEDGLDECLVPLDGEERMITDNTSSICDVTASSFPGCRRESERATRCGTEWSAAWPYQWNPRRVPQDPAQFISHHEPPRLVPVLSPRLSPRSPLNGFRPTPWNSPAILPEDDTESGKRLARQVSGSRARAVSRKSHVPAPLKLWESNKENLHVDSVLTTGGDSQSWYTPDSLVSSALPSTMVFCESPEAAYCHGWCRATDDNGLLPGAKDPGRQLADVISLGSCKDSELSWENEDGMSMTRALIHVLSDDPHPTLRDLVTQISHTLHGLTRERHLQAKVWKKYWDAHGIKSSGIGSFDTDSFQNPQIASHRPLDMDARWNI</sequence>
<dbReference type="PANTHER" id="PTHR48104:SF30">
    <property type="entry name" value="METACASPASE-1"/>
    <property type="match status" value="1"/>
</dbReference>
<dbReference type="GO" id="GO:0006508">
    <property type="term" value="P:proteolysis"/>
    <property type="evidence" value="ECO:0007669"/>
    <property type="project" value="InterPro"/>
</dbReference>
<dbReference type="InterPro" id="IPR011600">
    <property type="entry name" value="Pept_C14_caspase"/>
</dbReference>
<evidence type="ECO:0000313" key="5">
    <source>
        <dbReference type="Proteomes" id="UP001221757"/>
    </source>
</evidence>
<dbReference type="GO" id="GO:0004197">
    <property type="term" value="F:cysteine-type endopeptidase activity"/>
    <property type="evidence" value="ECO:0007669"/>
    <property type="project" value="InterPro"/>
</dbReference>
<organism evidence="4 5">
    <name type="scientific">Mycena rosella</name>
    <name type="common">Pink bonnet</name>
    <name type="synonym">Agaricus rosellus</name>
    <dbReference type="NCBI Taxonomy" id="1033263"/>
    <lineage>
        <taxon>Eukaryota</taxon>
        <taxon>Fungi</taxon>
        <taxon>Dikarya</taxon>
        <taxon>Basidiomycota</taxon>
        <taxon>Agaricomycotina</taxon>
        <taxon>Agaricomycetes</taxon>
        <taxon>Agaricomycetidae</taxon>
        <taxon>Agaricales</taxon>
        <taxon>Marasmiineae</taxon>
        <taxon>Mycenaceae</taxon>
        <taxon>Mycena</taxon>
    </lineage>
</organism>
<dbReference type="EMBL" id="JARKIE010000001">
    <property type="protein sequence ID" value="KAJ7710533.1"/>
    <property type="molecule type" value="Genomic_DNA"/>
</dbReference>
<comment type="similarity">
    <text evidence="1">Belongs to the peptidase C14B family.</text>
</comment>
<keyword evidence="5" id="KW-1185">Reference proteome</keyword>
<name>A0AAD7H2M7_MYCRO</name>
<dbReference type="Gene3D" id="3.40.50.12660">
    <property type="match status" value="1"/>
</dbReference>
<evidence type="ECO:0000256" key="1">
    <source>
        <dbReference type="ARBA" id="ARBA00009005"/>
    </source>
</evidence>
<dbReference type="GO" id="GO:0005737">
    <property type="term" value="C:cytoplasm"/>
    <property type="evidence" value="ECO:0007669"/>
    <property type="project" value="TreeGrafter"/>
</dbReference>
<evidence type="ECO:0000259" key="3">
    <source>
        <dbReference type="Pfam" id="PF00656"/>
    </source>
</evidence>